<dbReference type="FunFam" id="3.30.160.60:FF:000031">
    <property type="entry name" value="GLI family zinc finger 3"/>
    <property type="match status" value="1"/>
</dbReference>
<evidence type="ECO:0000313" key="14">
    <source>
        <dbReference type="EMBL" id="KAK8406135.1"/>
    </source>
</evidence>
<feature type="compositionally biased region" description="Low complexity" evidence="12">
    <location>
        <begin position="34"/>
        <end position="47"/>
    </location>
</feature>
<dbReference type="Pfam" id="PF23561">
    <property type="entry name" value="zf-C2H2_15"/>
    <property type="match status" value="1"/>
</dbReference>
<feature type="region of interest" description="Disordered" evidence="12">
    <location>
        <begin position="135"/>
        <end position="220"/>
    </location>
</feature>
<sequence length="1395" mass="149266">MPFTSSAAGPSGRYNVLVKSRPQCVLLVLRGVSSSGSRLPSPRPSLRQSRKRALSSSPYSDSFDINSMIRFSPNSLVSIMNGSRSSSASGSYGHLSAGAISPALGMHPGVGAATHLQQLQAHLMRGASLPSSPFLAPSPLLQHGAPAPSHQSLFSLTSQPPPPTLPPKNEQVKKESPTISSTIEEEKGSKEKKEASSTTSGACGAVSASARDDDGLKEEPPDFIETHCHWRECNKDFNTQDDLVKHLNNDHIHANKKSFVCRWKDCSREEKPFKAQYMLVVHMRRHTGEKPHKCTFEGCYKAYSRLENLKTHLRSHTGEKPYMCEFPGCTKAFSNASDRAKHQNRTHSNEKPYVCKAPGCTKRYTDPSSLRKHVKTVHGADFYASKKHKGNDHPTNNPGGGGAGKEGGAAHPEGSPHSDGGKGGSLSSPSVKSEDPTSPGQEQHSPQMDTVVGGGATPMDQSRLLEGPISDNNISTTGGYESVLEQEEAWDTVEDDLEASVDLPVGVAALNGLEGSIGSQAWPTFYPASPVGPRRTLGSGGVGELSQRITDLKMTGGLTTPQQSRKTLIDLNFRAGQTALQNNRRDSNSTVSTYYGSMRSDSSLHPASRRSSEVSQVSAASMGRQNMVPSPYDPISLGSSRRSSENSNFNMAGIAQSMSSHLAKLQRRAMATSELYNTSNLVVQTQNMSLSQDNLQGGGCGWANNGSSMGAMSASMGGSNFNSMGPLGSIDPHHTHHHHSSTHSHGHSSHHGHQHHQSRCEGPRRASDPVRPLERGLGPEEEGAPRLQRHHSYTSFNSRTPLPPITPRHHPNHGLQLDQVAEDEPIENKLVLPDDMVHYLNQKGTGGEKSKCDPKDTRRQSNGTPNTLPSQQMPSPAYSSQPVPSPAYSNQPMISPAYSNQPMPSPANPYQYPQASPGYSIPSPAHGYGGVAMQPQVPPQQQFSTGLPAPGIAQGFNQMSQQYHHQQPIPQGYMQQQQQQQQYPQQQYTQQQGQQMMGQHVYNPMMQQQQQQQGRYGGLGLQQGNGGYGMGQGGYGPVHACGHLAPPNLPTQAYQAPCAGCQGRGGNMTGDMSAYQGQHGPVAGWHGSQMNMNQFQGVQQYGPQTQGTQQQQQQQGIQQQQGPQQQQMGMMGNQAPMGYLGMGHQYQNPMMMPMPYSASMSGDVQCRDVSQSSQSKGGKSRTSPKGSSAVVASDPAACGTPSGAVSGAAATPATSKTVQPQPPDTPDTVAAAAAAAATLPAGTPVPAAVINPAGDTACGDTKAGEDGAAVDSKSNNKNFMKPDTYQRTLEYVQQCQSWSSTVVKEEVTSTTDQKPKLNPNGTIAGYSGPAPQAGLFPSQPPPPPQQQTSTATHNTSRFATPLPSALAETSNMVINDMTSSLTSLQEENKYLQLIQ</sequence>
<feature type="domain" description="C2H2-type" evidence="13">
    <location>
        <begin position="226"/>
        <end position="258"/>
    </location>
</feature>
<dbReference type="InterPro" id="IPR036236">
    <property type="entry name" value="Znf_C2H2_sf"/>
</dbReference>
<dbReference type="GO" id="GO:0000978">
    <property type="term" value="F:RNA polymerase II cis-regulatory region sequence-specific DNA binding"/>
    <property type="evidence" value="ECO:0007669"/>
    <property type="project" value="TreeGrafter"/>
</dbReference>
<dbReference type="InterPro" id="IPR056436">
    <property type="entry name" value="Znf-C2H2_ZIC1-5/GLI1-3-like"/>
</dbReference>
<accession>A0AAW0V1L5</accession>
<dbReference type="Proteomes" id="UP001487740">
    <property type="component" value="Unassembled WGS sequence"/>
</dbReference>
<dbReference type="PROSITE" id="PS00028">
    <property type="entry name" value="ZINC_FINGER_C2H2_1"/>
    <property type="match status" value="4"/>
</dbReference>
<feature type="compositionally biased region" description="Polar residues" evidence="12">
    <location>
        <begin position="613"/>
        <end position="628"/>
    </location>
</feature>
<comment type="caution">
    <text evidence="14">The sequence shown here is derived from an EMBL/GenBank/DDBJ whole genome shotgun (WGS) entry which is preliminary data.</text>
</comment>
<feature type="compositionally biased region" description="Gly residues" evidence="12">
    <location>
        <begin position="398"/>
        <end position="407"/>
    </location>
</feature>
<feature type="region of interest" description="Disordered" evidence="12">
    <location>
        <begin position="1300"/>
        <end position="1357"/>
    </location>
</feature>
<comment type="similarity">
    <text evidence="2">Belongs to the GLI C2H2-type zinc-finger protein family.</text>
</comment>
<evidence type="ECO:0000256" key="10">
    <source>
        <dbReference type="ARBA" id="ARBA00023242"/>
    </source>
</evidence>
<dbReference type="PANTHER" id="PTHR45718:SF4">
    <property type="entry name" value="TRANSCRIPTIONAL ACTIVATOR CUBITUS INTERRUPTUS"/>
    <property type="match status" value="1"/>
</dbReference>
<feature type="compositionally biased region" description="Basic residues" evidence="12">
    <location>
        <begin position="734"/>
        <end position="757"/>
    </location>
</feature>
<feature type="compositionally biased region" description="Basic and acidic residues" evidence="12">
    <location>
        <begin position="846"/>
        <end position="859"/>
    </location>
</feature>
<feature type="compositionally biased region" description="Basic and acidic residues" evidence="12">
    <location>
        <begin position="184"/>
        <end position="195"/>
    </location>
</feature>
<protein>
    <recommendedName>
        <fullName evidence="13">C2H2-type domain-containing protein</fullName>
    </recommendedName>
</protein>
<dbReference type="GO" id="GO:0140297">
    <property type="term" value="F:DNA-binding transcription factor binding"/>
    <property type="evidence" value="ECO:0007669"/>
    <property type="project" value="UniProtKB-ARBA"/>
</dbReference>
<feature type="compositionally biased region" description="Polar residues" evidence="12">
    <location>
        <begin position="425"/>
        <end position="448"/>
    </location>
</feature>
<evidence type="ECO:0000256" key="5">
    <source>
        <dbReference type="ARBA" id="ARBA00022771"/>
    </source>
</evidence>
<name>A0AAW0V1L5_SCYPA</name>
<dbReference type="FunFam" id="3.30.160.60:FF:000019">
    <property type="entry name" value="GLI family zinc finger 3"/>
    <property type="match status" value="1"/>
</dbReference>
<feature type="domain" description="C2H2-type" evidence="13">
    <location>
        <begin position="264"/>
        <end position="291"/>
    </location>
</feature>
<evidence type="ECO:0000256" key="8">
    <source>
        <dbReference type="ARBA" id="ARBA00023125"/>
    </source>
</evidence>
<evidence type="ECO:0000256" key="1">
    <source>
        <dbReference type="ARBA" id="ARBA00004123"/>
    </source>
</evidence>
<dbReference type="InterPro" id="IPR043359">
    <property type="entry name" value="GLI-like"/>
</dbReference>
<feature type="domain" description="C2H2-type" evidence="13">
    <location>
        <begin position="353"/>
        <end position="378"/>
    </location>
</feature>
<dbReference type="FunFam" id="3.30.160.60:FF:000036">
    <property type="entry name" value="GLI family zinc finger 3"/>
    <property type="match status" value="1"/>
</dbReference>
<dbReference type="InterPro" id="IPR013087">
    <property type="entry name" value="Znf_C2H2_type"/>
</dbReference>
<dbReference type="PROSITE" id="PS50157">
    <property type="entry name" value="ZINC_FINGER_C2H2_2"/>
    <property type="match status" value="5"/>
</dbReference>
<keyword evidence="5 11" id="KW-0863">Zinc-finger</keyword>
<dbReference type="FunFam" id="3.30.160.60:FF:000068">
    <property type="entry name" value="GLI family zinc finger 3"/>
    <property type="match status" value="1"/>
</dbReference>
<dbReference type="Gene3D" id="3.30.160.60">
    <property type="entry name" value="Classic Zinc Finger"/>
    <property type="match status" value="5"/>
</dbReference>
<dbReference type="GO" id="GO:0000981">
    <property type="term" value="F:DNA-binding transcription factor activity, RNA polymerase II-specific"/>
    <property type="evidence" value="ECO:0007669"/>
    <property type="project" value="TreeGrafter"/>
</dbReference>
<feature type="compositionally biased region" description="Polar residues" evidence="12">
    <location>
        <begin position="582"/>
        <end position="605"/>
    </location>
</feature>
<comment type="subcellular location">
    <subcellularLocation>
        <location evidence="1">Nucleus</location>
    </subcellularLocation>
</comment>
<keyword evidence="7" id="KW-0805">Transcription regulation</keyword>
<keyword evidence="6" id="KW-0862">Zinc</keyword>
<feature type="domain" description="C2H2-type" evidence="13">
    <location>
        <begin position="292"/>
        <end position="321"/>
    </location>
</feature>
<gene>
    <name evidence="14" type="ORF">O3P69_007093</name>
</gene>
<feature type="compositionally biased region" description="Polar residues" evidence="12">
    <location>
        <begin position="860"/>
        <end position="902"/>
    </location>
</feature>
<evidence type="ECO:0000256" key="4">
    <source>
        <dbReference type="ARBA" id="ARBA00022737"/>
    </source>
</evidence>
<dbReference type="SMART" id="SM00355">
    <property type="entry name" value="ZnF_C2H2"/>
    <property type="match status" value="5"/>
</dbReference>
<dbReference type="GO" id="GO:0005634">
    <property type="term" value="C:nucleus"/>
    <property type="evidence" value="ECO:0007669"/>
    <property type="project" value="UniProtKB-SubCell"/>
</dbReference>
<feature type="compositionally biased region" description="Polar residues" evidence="12">
    <location>
        <begin position="955"/>
        <end position="965"/>
    </location>
</feature>
<evidence type="ECO:0000313" key="15">
    <source>
        <dbReference type="Proteomes" id="UP001487740"/>
    </source>
</evidence>
<keyword evidence="15" id="KW-1185">Reference proteome</keyword>
<keyword evidence="8" id="KW-0238">DNA-binding</keyword>
<evidence type="ECO:0000256" key="9">
    <source>
        <dbReference type="ARBA" id="ARBA00023163"/>
    </source>
</evidence>
<keyword evidence="4" id="KW-0677">Repeat</keyword>
<dbReference type="PANTHER" id="PTHR45718">
    <property type="entry name" value="TRANSCRIPTIONAL ACTIVATOR CUBITUS INTERRUPTUS"/>
    <property type="match status" value="1"/>
</dbReference>
<evidence type="ECO:0000259" key="13">
    <source>
        <dbReference type="PROSITE" id="PS50157"/>
    </source>
</evidence>
<feature type="region of interest" description="Disordered" evidence="12">
    <location>
        <begin position="1261"/>
        <end position="1281"/>
    </location>
</feature>
<feature type="compositionally biased region" description="Low complexity" evidence="12">
    <location>
        <begin position="966"/>
        <end position="980"/>
    </location>
</feature>
<keyword evidence="9" id="KW-0804">Transcription</keyword>
<dbReference type="Pfam" id="PF00096">
    <property type="entry name" value="zf-C2H2"/>
    <property type="match status" value="2"/>
</dbReference>
<evidence type="ECO:0000256" key="6">
    <source>
        <dbReference type="ARBA" id="ARBA00022833"/>
    </source>
</evidence>
<dbReference type="FunFam" id="3.30.160.60:FF:000048">
    <property type="entry name" value="GLI family zinc finger 3"/>
    <property type="match status" value="1"/>
</dbReference>
<dbReference type="GO" id="GO:0000122">
    <property type="term" value="P:negative regulation of transcription by RNA polymerase II"/>
    <property type="evidence" value="ECO:0007669"/>
    <property type="project" value="UniProtKB-ARBA"/>
</dbReference>
<feature type="compositionally biased region" description="Basic and acidic residues" evidence="12">
    <location>
        <begin position="210"/>
        <end position="220"/>
    </location>
</feature>
<feature type="compositionally biased region" description="Basic and acidic residues" evidence="12">
    <location>
        <begin position="758"/>
        <end position="778"/>
    </location>
</feature>
<feature type="region of interest" description="Disordered" evidence="12">
    <location>
        <begin position="34"/>
        <end position="59"/>
    </location>
</feature>
<feature type="region of interest" description="Disordered" evidence="12">
    <location>
        <begin position="582"/>
        <end position="647"/>
    </location>
</feature>
<proteinExistence type="inferred from homology"/>
<evidence type="ECO:0000256" key="2">
    <source>
        <dbReference type="ARBA" id="ARBA00010831"/>
    </source>
</evidence>
<feature type="region of interest" description="Disordered" evidence="12">
    <location>
        <begin position="382"/>
        <end position="477"/>
    </location>
</feature>
<feature type="region of interest" description="Disordered" evidence="12">
    <location>
        <begin position="723"/>
        <end position="813"/>
    </location>
</feature>
<evidence type="ECO:0000256" key="11">
    <source>
        <dbReference type="PROSITE-ProRule" id="PRU00042"/>
    </source>
</evidence>
<evidence type="ECO:0000256" key="7">
    <source>
        <dbReference type="ARBA" id="ARBA00023015"/>
    </source>
</evidence>
<dbReference type="SUPFAM" id="SSF57667">
    <property type="entry name" value="beta-beta-alpha zinc fingers"/>
    <property type="match status" value="3"/>
</dbReference>
<keyword evidence="3" id="KW-0479">Metal-binding</keyword>
<reference evidence="14 15" key="1">
    <citation type="submission" date="2023-03" db="EMBL/GenBank/DDBJ databases">
        <title>High-quality genome of Scylla paramamosain provides insights in environmental adaptation.</title>
        <authorList>
            <person name="Zhang L."/>
        </authorList>
    </citation>
    <scope>NUCLEOTIDE SEQUENCE [LARGE SCALE GENOMIC DNA]</scope>
    <source>
        <strain evidence="14">LZ_2023a</strain>
        <tissue evidence="14">Muscle</tissue>
    </source>
</reference>
<dbReference type="EMBL" id="JARAKH010000002">
    <property type="protein sequence ID" value="KAK8406135.1"/>
    <property type="molecule type" value="Genomic_DNA"/>
</dbReference>
<keyword evidence="10" id="KW-0539">Nucleus</keyword>
<evidence type="ECO:0000256" key="3">
    <source>
        <dbReference type="ARBA" id="ARBA00022723"/>
    </source>
</evidence>
<evidence type="ECO:0000256" key="12">
    <source>
        <dbReference type="SAM" id="MobiDB-lite"/>
    </source>
</evidence>
<feature type="region of interest" description="Disordered" evidence="12">
    <location>
        <begin position="1100"/>
        <end position="1133"/>
    </location>
</feature>
<feature type="region of interest" description="Disordered" evidence="12">
    <location>
        <begin position="1158"/>
        <end position="1232"/>
    </location>
</feature>
<feature type="domain" description="C2H2-type" evidence="13">
    <location>
        <begin position="322"/>
        <end position="352"/>
    </location>
</feature>
<feature type="region of interest" description="Disordered" evidence="12">
    <location>
        <begin position="840"/>
        <end position="980"/>
    </location>
</feature>
<organism evidence="14 15">
    <name type="scientific">Scylla paramamosain</name>
    <name type="common">Mud crab</name>
    <dbReference type="NCBI Taxonomy" id="85552"/>
    <lineage>
        <taxon>Eukaryota</taxon>
        <taxon>Metazoa</taxon>
        <taxon>Ecdysozoa</taxon>
        <taxon>Arthropoda</taxon>
        <taxon>Crustacea</taxon>
        <taxon>Multicrustacea</taxon>
        <taxon>Malacostraca</taxon>
        <taxon>Eumalacostraca</taxon>
        <taxon>Eucarida</taxon>
        <taxon>Decapoda</taxon>
        <taxon>Pleocyemata</taxon>
        <taxon>Brachyura</taxon>
        <taxon>Eubrachyura</taxon>
        <taxon>Portunoidea</taxon>
        <taxon>Portunidae</taxon>
        <taxon>Portuninae</taxon>
        <taxon>Scylla</taxon>
    </lineage>
</organism>
<dbReference type="GO" id="GO:0008270">
    <property type="term" value="F:zinc ion binding"/>
    <property type="evidence" value="ECO:0007669"/>
    <property type="project" value="UniProtKB-KW"/>
</dbReference>